<proteinExistence type="predicted"/>
<evidence type="ECO:0000259" key="3">
    <source>
        <dbReference type="PROSITE" id="PS51194"/>
    </source>
</evidence>
<dbReference type="InterPro" id="IPR049730">
    <property type="entry name" value="SNF2/RAD54-like_C"/>
</dbReference>
<dbReference type="PANTHER" id="PTHR10799">
    <property type="entry name" value="SNF2/RAD54 HELICASE FAMILY"/>
    <property type="match status" value="1"/>
</dbReference>
<feature type="domain" description="Helicase ATP-binding" evidence="2">
    <location>
        <begin position="505"/>
        <end position="693"/>
    </location>
</feature>
<keyword evidence="4" id="KW-0547">Nucleotide-binding</keyword>
<dbReference type="InterPro" id="IPR038718">
    <property type="entry name" value="SNF2-like_sf"/>
</dbReference>
<dbReference type="PROSITE" id="PS51192">
    <property type="entry name" value="HELICASE_ATP_BIND_1"/>
    <property type="match status" value="1"/>
</dbReference>
<dbReference type="CDD" id="cd18793">
    <property type="entry name" value="SF2_C_SNF"/>
    <property type="match status" value="1"/>
</dbReference>
<evidence type="ECO:0000259" key="2">
    <source>
        <dbReference type="PROSITE" id="PS51192"/>
    </source>
</evidence>
<sequence length="979" mass="113228">MKLEFIIGLTQHRFLGYVLAPYLIQNSSSFYTINTLVKMHGIKTYQYRFLPHELELVRLIENYSDEKLARKFSRSANVSAFYNNLKQDYFLKQVTPYIEKIIFSCAGILMREDVRVFKKDAKYANLYDEDIIKVNRSFSQVVFHFERNSEGTRYRLQIFQDGKELSLLNKNAIVVTTNPCILAYQGQLFIFNGIDAKKLTPFFSKEYVPISKAVEDKYYNSFVLNMVRRHKVVANGFKVIENNTTKQACLTLEPDLQYEPTLVLRFNYGDEVFLPNSVRKVAVKLEKEGGDYVFYKIRRDTEWEHSIINFLESIGLEENNGYYTPKGIQLLERGNALYLLINWLSDNKSKLLGKGVGVNQANLGKKYFTDKQELRIELNNKVSDWFDIYAVVHFGEYDIPFIKLKKYILNDIREFELPNGEIAILPEEWFSRYKEFIRFGKAFGKYLKFSKYHFPILKNRVKGFDRNFIRGFEEINNLNSAEVSIPANVKAKLRAYQEEGVRWMFQLHKNDFGGCLADDMGLGKTLQTLTLLLKLKRAKRGIGTDNTNSPGQLSMFGPEEGGGGGIQPASLIVVPTSLIHNWENEVKKFTPSLKVFKYAGAKRKKVDGLGKIINYYDIVLTTYGTVRNDLGLLAGLRFFYLILDESQNIKNPSSKIYKAVKSLKAGHRLVLTGTPIENSLIDLWSQVNFLNDGLLGNLAFFRQYYVTPVERHNDPVVQEKLRLMIRPFILRRTKEQVAKDLPPLMEQVRYCSMAEGQLRIYEREKSIIRNAVLENIEKEGLGKSSFVVLQGLTKLRQLANHPSMVEKDTEHDSGKFDEIYKSLQNLMAEKHKVLIFSSFVKHLELIRKKIEEEGWVYSLLTGQTTNRGEVIRQFQETPENRIFLISLKAGGVGLNLTEADYVFIIDPWWNPAAENQAVNRAHRIGQDKHVFVYRFITENSIEEKIQQLKERKSTLADKFINSNNPFKSISKEEIMGLLE</sequence>
<dbReference type="AlphaFoldDB" id="A0A3B0TSK9"/>
<keyword evidence="4" id="KW-0067">ATP-binding</keyword>
<feature type="domain" description="Helicase C-terminal" evidence="3">
    <location>
        <begin position="815"/>
        <end position="978"/>
    </location>
</feature>
<keyword evidence="4" id="KW-0347">Helicase</keyword>
<dbReference type="Gene3D" id="3.40.50.300">
    <property type="entry name" value="P-loop containing nucleotide triphosphate hydrolases"/>
    <property type="match status" value="1"/>
</dbReference>
<evidence type="ECO:0000313" key="4">
    <source>
        <dbReference type="EMBL" id="VAW21605.1"/>
    </source>
</evidence>
<dbReference type="Pfam" id="PF00271">
    <property type="entry name" value="Helicase_C"/>
    <property type="match status" value="1"/>
</dbReference>
<organism evidence="4">
    <name type="scientific">hydrothermal vent metagenome</name>
    <dbReference type="NCBI Taxonomy" id="652676"/>
    <lineage>
        <taxon>unclassified sequences</taxon>
        <taxon>metagenomes</taxon>
        <taxon>ecological metagenomes</taxon>
    </lineage>
</organism>
<dbReference type="SMART" id="SM00487">
    <property type="entry name" value="DEXDc"/>
    <property type="match status" value="1"/>
</dbReference>
<dbReference type="EMBL" id="UOEP01000150">
    <property type="protein sequence ID" value="VAW21605.1"/>
    <property type="molecule type" value="Genomic_DNA"/>
</dbReference>
<evidence type="ECO:0000256" key="1">
    <source>
        <dbReference type="ARBA" id="ARBA00022801"/>
    </source>
</evidence>
<protein>
    <submittedName>
        <fullName evidence="4">Snf2 family helicase</fullName>
    </submittedName>
</protein>
<accession>A0A3B0TSK9</accession>
<gene>
    <name evidence="4" type="ORF">MNBD_BACTEROID01-2448</name>
</gene>
<dbReference type="InterPro" id="IPR000330">
    <property type="entry name" value="SNF2_N"/>
</dbReference>
<reference evidence="4" key="1">
    <citation type="submission" date="2018-06" db="EMBL/GenBank/DDBJ databases">
        <authorList>
            <person name="Zhirakovskaya E."/>
        </authorList>
    </citation>
    <scope>NUCLEOTIDE SEQUENCE</scope>
</reference>
<dbReference type="SMART" id="SM00490">
    <property type="entry name" value="HELICc"/>
    <property type="match status" value="1"/>
</dbReference>
<dbReference type="Gene3D" id="3.40.50.10810">
    <property type="entry name" value="Tandem AAA-ATPase domain"/>
    <property type="match status" value="1"/>
</dbReference>
<name>A0A3B0TSK9_9ZZZZ</name>
<dbReference type="SUPFAM" id="SSF52540">
    <property type="entry name" value="P-loop containing nucleoside triphosphate hydrolases"/>
    <property type="match status" value="2"/>
</dbReference>
<dbReference type="GO" id="GO:0004386">
    <property type="term" value="F:helicase activity"/>
    <property type="evidence" value="ECO:0007669"/>
    <property type="project" value="UniProtKB-KW"/>
</dbReference>
<dbReference type="PROSITE" id="PS51194">
    <property type="entry name" value="HELICASE_CTER"/>
    <property type="match status" value="1"/>
</dbReference>
<dbReference type="InterPro" id="IPR027417">
    <property type="entry name" value="P-loop_NTPase"/>
</dbReference>
<dbReference type="InterPro" id="IPR014001">
    <property type="entry name" value="Helicase_ATP-bd"/>
</dbReference>
<dbReference type="GO" id="GO:0016787">
    <property type="term" value="F:hydrolase activity"/>
    <property type="evidence" value="ECO:0007669"/>
    <property type="project" value="UniProtKB-KW"/>
</dbReference>
<dbReference type="Pfam" id="PF00176">
    <property type="entry name" value="SNF2-rel_dom"/>
    <property type="match status" value="1"/>
</dbReference>
<keyword evidence="1" id="KW-0378">Hydrolase</keyword>
<dbReference type="InterPro" id="IPR001650">
    <property type="entry name" value="Helicase_C-like"/>
</dbReference>
<dbReference type="GO" id="GO:0005524">
    <property type="term" value="F:ATP binding"/>
    <property type="evidence" value="ECO:0007669"/>
    <property type="project" value="InterPro"/>
</dbReference>